<feature type="domain" description="Rhamnogalacturonase A/B/Epimerase-like pectate lyase" evidence="23">
    <location>
        <begin position="105"/>
        <end position="333"/>
    </location>
</feature>
<protein>
    <recommendedName>
        <fullName evidence="21">Gene product 12</fullName>
    </recommendedName>
    <alternativeName>
        <fullName evidence="19 20">protein p12</fullName>
    </alternativeName>
</protein>
<evidence type="ECO:0000256" key="21">
    <source>
        <dbReference type="ARBA" id="ARBA00080662"/>
    </source>
</evidence>
<evidence type="ECO:0000256" key="11">
    <source>
        <dbReference type="ARBA" id="ARBA00022840"/>
    </source>
</evidence>
<evidence type="ECO:0000256" key="6">
    <source>
        <dbReference type="ARBA" id="ARBA00022723"/>
    </source>
</evidence>
<keyword evidence="10" id="KW-1161">Viral attachment to host cell</keyword>
<evidence type="ECO:0000259" key="23">
    <source>
        <dbReference type="Pfam" id="PF12708"/>
    </source>
</evidence>
<dbReference type="Pfam" id="PF12708">
    <property type="entry name" value="Pect-lyase_RHGA_epim"/>
    <property type="match status" value="1"/>
</dbReference>
<dbReference type="GO" id="GO:0098994">
    <property type="term" value="P:symbiont entry into host cell via disruption of host cell envelope"/>
    <property type="evidence" value="ECO:0007669"/>
    <property type="project" value="UniProtKB-KW"/>
</dbReference>
<keyword evidence="3" id="KW-0945">Host-virus interaction</keyword>
<dbReference type="InterPro" id="IPR006626">
    <property type="entry name" value="PbH1"/>
</dbReference>
<dbReference type="GO" id="GO:0098024">
    <property type="term" value="C:virus tail, fiber"/>
    <property type="evidence" value="ECO:0007669"/>
    <property type="project" value="UniProtKB-KW"/>
</dbReference>
<evidence type="ECO:0000256" key="19">
    <source>
        <dbReference type="ARBA" id="ARBA00076304"/>
    </source>
</evidence>
<evidence type="ECO:0000259" key="22">
    <source>
        <dbReference type="Pfam" id="PF11962"/>
    </source>
</evidence>
<comment type="function">
    <text evidence="17">Structural component of the 12 appendages that hang from the lower collar. Adhesion protein that binds to the host cell surface during virus attachment and mediates teichoic acids degradation.</text>
</comment>
<dbReference type="Gene3D" id="2.40.300.10">
    <property type="entry name" value="Head decoration protein D"/>
    <property type="match status" value="1"/>
</dbReference>
<keyword evidence="8" id="KW-0677">Repeat</keyword>
<dbReference type="InterPro" id="IPR012334">
    <property type="entry name" value="Pectin_lyas_fold"/>
</dbReference>
<evidence type="ECO:0000256" key="5">
    <source>
        <dbReference type="ARBA" id="ARBA00022717"/>
    </source>
</evidence>
<evidence type="ECO:0000256" key="12">
    <source>
        <dbReference type="ARBA" id="ARBA00022842"/>
    </source>
</evidence>
<comment type="subunit">
    <text evidence="18">Homotrimer. Each appendage is a homotrimer of gp12*.</text>
</comment>
<evidence type="ECO:0000256" key="2">
    <source>
        <dbReference type="ARBA" id="ARBA00004328"/>
    </source>
</evidence>
<dbReference type="SMART" id="SM00710">
    <property type="entry name" value="PbH1"/>
    <property type="match status" value="6"/>
</dbReference>
<evidence type="ECO:0000256" key="4">
    <source>
        <dbReference type="ARBA" id="ARBA00022672"/>
    </source>
</evidence>
<evidence type="ECO:0000256" key="17">
    <source>
        <dbReference type="ARBA" id="ARBA00059233"/>
    </source>
</evidence>
<evidence type="ECO:0000256" key="18">
    <source>
        <dbReference type="ARBA" id="ARBA00062348"/>
    </source>
</evidence>
<keyword evidence="4" id="KW-1230">Viral tail fiber protein</keyword>
<evidence type="ECO:0000256" key="10">
    <source>
        <dbReference type="ARBA" id="ARBA00022804"/>
    </source>
</evidence>
<evidence type="ECO:0000256" key="8">
    <source>
        <dbReference type="ARBA" id="ARBA00022737"/>
    </source>
</evidence>
<accession>A0A222YXL7</accession>
<keyword evidence="6" id="KW-0479">Metal-binding</keyword>
<keyword evidence="5" id="KW-1235">Degradation of host cell envelope components during virus entry</keyword>
<keyword evidence="13" id="KW-0946">Virion</keyword>
<dbReference type="FunFam" id="2.160.10.20:FF:000001">
    <property type="entry name" value="Pre-neck appendage protein"/>
    <property type="match status" value="1"/>
</dbReference>
<evidence type="ECO:0000256" key="3">
    <source>
        <dbReference type="ARBA" id="ARBA00022581"/>
    </source>
</evidence>
<organism evidence="24 25">
    <name type="scientific">Bacillus phage vB_BveP-Goe6</name>
    <dbReference type="NCBI Taxonomy" id="2022474"/>
    <lineage>
        <taxon>Viruses</taxon>
        <taxon>Duplodnaviria</taxon>
        <taxon>Heunggongvirae</taxon>
        <taxon>Uroviricota</taxon>
        <taxon>Caudoviricetes</taxon>
        <taxon>Salasmaviridae</taxon>
        <taxon>Picovirinae</taxon>
        <taxon>Salasvirus</taxon>
        <taxon>Salasvirus Goe6</taxon>
    </lineage>
</organism>
<evidence type="ECO:0000256" key="1">
    <source>
        <dbReference type="ARBA" id="ARBA00001946"/>
    </source>
</evidence>
<keyword evidence="25" id="KW-1185">Reference proteome</keyword>
<keyword evidence="12" id="KW-0460">Magnesium</keyword>
<comment type="subcellular location">
    <subcellularLocation>
        <location evidence="2">Virion</location>
    </subcellularLocation>
</comment>
<gene>
    <name evidence="24" type="ORF">Goe6_c00160</name>
</gene>
<evidence type="ECO:0000256" key="9">
    <source>
        <dbReference type="ARBA" id="ARBA00022741"/>
    </source>
</evidence>
<evidence type="ECO:0000256" key="14">
    <source>
        <dbReference type="ARBA" id="ARBA00022921"/>
    </source>
</evidence>
<evidence type="ECO:0000256" key="15">
    <source>
        <dbReference type="ARBA" id="ARBA00023165"/>
    </source>
</evidence>
<proteinExistence type="predicted"/>
<keyword evidence="9" id="KW-0547">Nucleotide-binding</keyword>
<dbReference type="Proteomes" id="UP000222516">
    <property type="component" value="Segment"/>
</dbReference>
<evidence type="ECO:0000313" key="24">
    <source>
        <dbReference type="EMBL" id="ASR76801.1"/>
    </source>
</evidence>
<evidence type="ECO:0000313" key="25">
    <source>
        <dbReference type="Proteomes" id="UP000222516"/>
    </source>
</evidence>
<dbReference type="InterPro" id="IPR021865">
    <property type="entry name" value="Peptidase_G2"/>
</dbReference>
<reference evidence="24 25" key="1">
    <citation type="submission" date="2017-06" db="EMBL/GenBank/DDBJ databases">
        <title>Complete genome sequence of vB_BveP-Goe6 a virus infecting Bacillus velezensis FZB42.</title>
        <authorList>
            <person name="Hertel R."/>
            <person name="Schilling T."/>
            <person name="Daniel R."/>
        </authorList>
    </citation>
    <scope>NUCLEOTIDE SEQUENCE [LARGE SCALE GENOMIC DNA]</scope>
</reference>
<dbReference type="Pfam" id="PF11962">
    <property type="entry name" value="Peptidase_G2"/>
    <property type="match status" value="1"/>
</dbReference>
<name>A0A222YXL7_9CAUD</name>
<dbReference type="InterPro" id="IPR011050">
    <property type="entry name" value="Pectin_lyase_fold/virulence"/>
</dbReference>
<evidence type="ECO:0000256" key="7">
    <source>
        <dbReference type="ARBA" id="ARBA00022732"/>
    </source>
</evidence>
<dbReference type="Gene3D" id="2.160.20.10">
    <property type="entry name" value="Single-stranded right-handed beta-helix, Pectin lyase-like"/>
    <property type="match status" value="1"/>
</dbReference>
<comment type="cofactor">
    <cofactor evidence="1">
        <name>Mg(2+)</name>
        <dbReference type="ChEBI" id="CHEBI:18420"/>
    </cofactor>
</comment>
<dbReference type="Gene3D" id="2.160.10.20">
    <property type="entry name" value="Insect antifreeze protein"/>
    <property type="match status" value="1"/>
</dbReference>
<feature type="domain" description="Peptidase G2 IMC autoproteolytic cleavage" evidence="22">
    <location>
        <begin position="643"/>
        <end position="854"/>
    </location>
</feature>
<evidence type="ECO:0000256" key="13">
    <source>
        <dbReference type="ARBA" id="ARBA00022844"/>
    </source>
</evidence>
<dbReference type="GO" id="GO:0005524">
    <property type="term" value="F:ATP binding"/>
    <property type="evidence" value="ECO:0007669"/>
    <property type="project" value="UniProtKB-KW"/>
</dbReference>
<keyword evidence="16" id="KW-1160">Virus entry into host cell</keyword>
<evidence type="ECO:0000256" key="16">
    <source>
        <dbReference type="ARBA" id="ARBA00023296"/>
    </source>
</evidence>
<dbReference type="EMBL" id="MF407276">
    <property type="protein sequence ID" value="ASR76801.1"/>
    <property type="molecule type" value="Genomic_DNA"/>
</dbReference>
<evidence type="ECO:0000256" key="20">
    <source>
        <dbReference type="ARBA" id="ARBA00076884"/>
    </source>
</evidence>
<dbReference type="InterPro" id="IPR024535">
    <property type="entry name" value="RHGA/B-epi-like_pectate_lyase"/>
</dbReference>
<dbReference type="SUPFAM" id="SSF51126">
    <property type="entry name" value="Pectin lyase-like"/>
    <property type="match status" value="1"/>
</dbReference>
<keyword evidence="11" id="KW-0067">ATP-binding</keyword>
<sequence>MSTKPELKRFEQFGEIMVQLYERYLPTAFDESLTLLEKMNKIIHYLNEIGKVTNELIEEWNKVMEWILNDGLEDLVKETLERWYEEGKFADLVIQVIDELKQFGVSVKTYGAKGDGVTDDIRAFEKAIESGFPVYVPYGTFMVSRGIKLPSNTVLTGAGKRNAVIKFMDSVGRGESLMYNENVTTGNENIFLSSFTLDGNNKRLGQGISGIGGSRESNLSIRACHNVYIRDIEAVDCTLHGIDITCGGLDYPYLGDGTTAPNPSENIWIENCEATGFGDDGITTHHSQYINILNCYSHDPRLTANCNGFEIDDGSRHVVLSNNRSKGCYGGIEIKAHGNAPASYNISVNGHMSVEDVRSYNFRHIGHHAATDPQSVSAKNIVASNLVSIRPNNKRGFQDNINPRVLAVSAYYGVVINGLTGYTDDPNLLTETVVSVQFRARNCSLNGVVLTGFSNSENGIYVIGGSRGGDAVNISNVTLNNSGRYGVSIGSGIKNVSITNISGIGDGINSPVALVSTFNSNPEISGLSSIGYPTVARVAGTDYNDGLTLFNGAFRASTTSSGKIHSEGFIMGSTSGCEASVSKSGVLTSSSSKTSSERSLIAGSSTSEAKGTYNTILGSLGAVADEQFAALISASQSKASGNHNLILSSYGINTTGSYKVNGGFEKINWELDSLNGRIKARDTVTGGNTWSDFAEYFESLDGQVIETGYLVTLEKGKIRKAEKGEKIIGVISETAGFVLGESSFEWQGAVLKNEFGGIVYEEVTTEDGVKFKRPLPNPDFDPNKNYIPRSQRREWHVVGLLGQIAVRIDETVKQGHGIDAVGGVATDGDNFIVQEITTPYTKEKGYGVAIVLVK</sequence>
<keyword evidence="7" id="KW-1227">Viral tail protein</keyword>
<dbReference type="Gene3D" id="4.10.80.40">
    <property type="entry name" value="succinate dehydrogenase protein domain"/>
    <property type="match status" value="1"/>
</dbReference>
<keyword evidence="15" id="KW-1233">Viral attachment to host adhesion receptor</keyword>
<dbReference type="GO" id="GO:0098671">
    <property type="term" value="P:adhesion receptor-mediated virion attachment to host cell"/>
    <property type="evidence" value="ECO:0007669"/>
    <property type="project" value="UniProtKB-KW"/>
</dbReference>
<dbReference type="GO" id="GO:0046872">
    <property type="term" value="F:metal ion binding"/>
    <property type="evidence" value="ECO:0007669"/>
    <property type="project" value="UniProtKB-KW"/>
</dbReference>
<keyword evidence="14" id="KW-0426">Late protein</keyword>